<sequence length="129" mass="14756">MNNLCLCVYARVCIACVRVCTCVFTERVSPNYSSSFNETDALPARTVFVLDRLTEQVFVDSSLLSRASFPREFIIDYSPTIHSLLERRSLFHIISVLLLASYPDASSKYLDLSTNAFSDERRMRPTRDE</sequence>
<evidence type="ECO:0000313" key="3">
    <source>
        <dbReference type="Proteomes" id="UP001177670"/>
    </source>
</evidence>
<feature type="chain" id="PRO_5041283352" description="Secreted protein" evidence="1">
    <location>
        <begin position="23"/>
        <end position="129"/>
    </location>
</feature>
<gene>
    <name evidence="2" type="ORF">K0M31_000914</name>
</gene>
<organism evidence="2 3">
    <name type="scientific">Melipona bicolor</name>
    <dbReference type="NCBI Taxonomy" id="60889"/>
    <lineage>
        <taxon>Eukaryota</taxon>
        <taxon>Metazoa</taxon>
        <taxon>Ecdysozoa</taxon>
        <taxon>Arthropoda</taxon>
        <taxon>Hexapoda</taxon>
        <taxon>Insecta</taxon>
        <taxon>Pterygota</taxon>
        <taxon>Neoptera</taxon>
        <taxon>Endopterygota</taxon>
        <taxon>Hymenoptera</taxon>
        <taxon>Apocrita</taxon>
        <taxon>Aculeata</taxon>
        <taxon>Apoidea</taxon>
        <taxon>Anthophila</taxon>
        <taxon>Apidae</taxon>
        <taxon>Melipona</taxon>
    </lineage>
</organism>
<feature type="signal peptide" evidence="1">
    <location>
        <begin position="1"/>
        <end position="22"/>
    </location>
</feature>
<name>A0AA40KXA9_9HYME</name>
<keyword evidence="3" id="KW-1185">Reference proteome</keyword>
<protein>
    <recommendedName>
        <fullName evidence="4">Secreted protein</fullName>
    </recommendedName>
</protein>
<keyword evidence="1" id="KW-0732">Signal</keyword>
<evidence type="ECO:0000313" key="2">
    <source>
        <dbReference type="EMBL" id="KAK1136353.1"/>
    </source>
</evidence>
<dbReference type="AlphaFoldDB" id="A0AA40KXA9"/>
<evidence type="ECO:0008006" key="4">
    <source>
        <dbReference type="Google" id="ProtNLM"/>
    </source>
</evidence>
<reference evidence="2" key="1">
    <citation type="submission" date="2021-10" db="EMBL/GenBank/DDBJ databases">
        <title>Melipona bicolor Genome sequencing and assembly.</title>
        <authorList>
            <person name="Araujo N.S."/>
            <person name="Arias M.C."/>
        </authorList>
    </citation>
    <scope>NUCLEOTIDE SEQUENCE</scope>
    <source>
        <strain evidence="2">USP_2M_L1-L4_2017</strain>
        <tissue evidence="2">Whole body</tissue>
    </source>
</reference>
<comment type="caution">
    <text evidence="2">The sequence shown here is derived from an EMBL/GenBank/DDBJ whole genome shotgun (WGS) entry which is preliminary data.</text>
</comment>
<dbReference type="EMBL" id="JAHYIQ010000001">
    <property type="protein sequence ID" value="KAK1136353.1"/>
    <property type="molecule type" value="Genomic_DNA"/>
</dbReference>
<dbReference type="Proteomes" id="UP001177670">
    <property type="component" value="Unassembled WGS sequence"/>
</dbReference>
<evidence type="ECO:0000256" key="1">
    <source>
        <dbReference type="SAM" id="SignalP"/>
    </source>
</evidence>
<accession>A0AA40KXA9</accession>
<proteinExistence type="predicted"/>